<proteinExistence type="predicted"/>
<reference evidence="2" key="1">
    <citation type="submission" date="2021-01" db="EMBL/GenBank/DDBJ databases">
        <authorList>
            <person name="Corre E."/>
            <person name="Pelletier E."/>
            <person name="Niang G."/>
            <person name="Scheremetjew M."/>
            <person name="Finn R."/>
            <person name="Kale V."/>
            <person name="Holt S."/>
            <person name="Cochrane G."/>
            <person name="Meng A."/>
            <person name="Brown T."/>
            <person name="Cohen L."/>
        </authorList>
    </citation>
    <scope>NUCLEOTIDE SEQUENCE</scope>
</reference>
<organism evidence="2">
    <name type="scientific">Noctiluca scintillans</name>
    <name type="common">Sea sparkle</name>
    <name type="synonym">Red tide dinoflagellate</name>
    <dbReference type="NCBI Taxonomy" id="2966"/>
    <lineage>
        <taxon>Eukaryota</taxon>
        <taxon>Sar</taxon>
        <taxon>Alveolata</taxon>
        <taxon>Dinophyceae</taxon>
        <taxon>Noctilucales</taxon>
        <taxon>Noctilucaceae</taxon>
        <taxon>Noctiluca</taxon>
    </lineage>
</organism>
<evidence type="ECO:0000313" key="2">
    <source>
        <dbReference type="EMBL" id="CAD8849548.1"/>
    </source>
</evidence>
<sequence>MAQARGVCRSFAPEFLVSTAMTAQPPTSKPRGKSTSNTPFMQPDDIAKVWPYFADRSTKLLQLEKVPQVIRAMGLTVYGDEEDSIKADLEKTDGLGKPISFETMKTWAVENQKQYVRSYDDAYNAVSTLCHQGIIGDTSGAIKVAHLRHLVNEVGDKIDAEQFDRIMGKDAFPSGVATIDEFLEFLKK</sequence>
<name>A0A7S1F848_NOCSC</name>
<dbReference type="InterPro" id="IPR011992">
    <property type="entry name" value="EF-hand-dom_pair"/>
</dbReference>
<dbReference type="EMBL" id="HBFQ01033919">
    <property type="protein sequence ID" value="CAD8849548.1"/>
    <property type="molecule type" value="Transcribed_RNA"/>
</dbReference>
<feature type="region of interest" description="Disordered" evidence="1">
    <location>
        <begin position="19"/>
        <end position="42"/>
    </location>
</feature>
<protein>
    <submittedName>
        <fullName evidence="2">Uncharacterized protein</fullName>
    </submittedName>
</protein>
<evidence type="ECO:0000256" key="1">
    <source>
        <dbReference type="SAM" id="MobiDB-lite"/>
    </source>
</evidence>
<dbReference type="AlphaFoldDB" id="A0A7S1F848"/>
<accession>A0A7S1F848</accession>
<dbReference type="SUPFAM" id="SSF47473">
    <property type="entry name" value="EF-hand"/>
    <property type="match status" value="1"/>
</dbReference>
<gene>
    <name evidence="2" type="ORF">NSCI0253_LOCUS23898</name>
</gene>